<evidence type="ECO:0000313" key="2">
    <source>
        <dbReference type="EMBL" id="SVA74614.1"/>
    </source>
</evidence>
<dbReference type="PANTHER" id="PTHR46832">
    <property type="entry name" value="5'-METHYLTHIOADENOSINE/S-ADENOSYLHOMOCYSTEINE NUCLEOSIDASE"/>
    <property type="match status" value="1"/>
</dbReference>
<dbReference type="PANTHER" id="PTHR46832:SF1">
    <property type="entry name" value="5'-METHYLTHIOADENOSINE_S-ADENOSYLHOMOCYSTEINE NUCLEOSIDASE"/>
    <property type="match status" value="1"/>
</dbReference>
<dbReference type="GO" id="GO:0005829">
    <property type="term" value="C:cytosol"/>
    <property type="evidence" value="ECO:0007669"/>
    <property type="project" value="TreeGrafter"/>
</dbReference>
<gene>
    <name evidence="2" type="ORF">METZ01_LOCUS127468</name>
</gene>
<dbReference type="InterPro" id="IPR000845">
    <property type="entry name" value="Nucleoside_phosphorylase_d"/>
</dbReference>
<dbReference type="GO" id="GO:0009116">
    <property type="term" value="P:nucleoside metabolic process"/>
    <property type="evidence" value="ECO:0007669"/>
    <property type="project" value="InterPro"/>
</dbReference>
<dbReference type="AlphaFoldDB" id="A0A381YC95"/>
<evidence type="ECO:0000259" key="1">
    <source>
        <dbReference type="Pfam" id="PF01048"/>
    </source>
</evidence>
<dbReference type="GO" id="GO:0008782">
    <property type="term" value="F:adenosylhomocysteine nucleosidase activity"/>
    <property type="evidence" value="ECO:0007669"/>
    <property type="project" value="TreeGrafter"/>
</dbReference>
<dbReference type="GO" id="GO:0008930">
    <property type="term" value="F:methylthioadenosine nucleosidase activity"/>
    <property type="evidence" value="ECO:0007669"/>
    <property type="project" value="TreeGrafter"/>
</dbReference>
<protein>
    <recommendedName>
        <fullName evidence="1">Nucleoside phosphorylase domain-containing protein</fullName>
    </recommendedName>
</protein>
<reference evidence="2" key="1">
    <citation type="submission" date="2018-05" db="EMBL/GenBank/DDBJ databases">
        <authorList>
            <person name="Lanie J.A."/>
            <person name="Ng W.-L."/>
            <person name="Kazmierczak K.M."/>
            <person name="Andrzejewski T.M."/>
            <person name="Davidsen T.M."/>
            <person name="Wayne K.J."/>
            <person name="Tettelin H."/>
            <person name="Glass J.I."/>
            <person name="Rusch D."/>
            <person name="Podicherti R."/>
            <person name="Tsui H.-C.T."/>
            <person name="Winkler M.E."/>
        </authorList>
    </citation>
    <scope>NUCLEOTIDE SEQUENCE</scope>
</reference>
<dbReference type="GO" id="GO:0019284">
    <property type="term" value="P:L-methionine salvage from S-adenosylmethionine"/>
    <property type="evidence" value="ECO:0007669"/>
    <property type="project" value="TreeGrafter"/>
</dbReference>
<proteinExistence type="predicted"/>
<dbReference type="Gene3D" id="3.40.50.1580">
    <property type="entry name" value="Nucleoside phosphorylase domain"/>
    <property type="match status" value="1"/>
</dbReference>
<name>A0A381YC95_9ZZZZ</name>
<organism evidence="2">
    <name type="scientific">marine metagenome</name>
    <dbReference type="NCBI Taxonomy" id="408172"/>
    <lineage>
        <taxon>unclassified sequences</taxon>
        <taxon>metagenomes</taxon>
        <taxon>ecological metagenomes</taxon>
    </lineage>
</organism>
<dbReference type="InterPro" id="IPR035994">
    <property type="entry name" value="Nucleoside_phosphorylase_sf"/>
</dbReference>
<sequence length="272" mass="29391">MPNNRKRTSSPNILFVAAVEFELRAFARYLQIDTSTNKVAHGSGDNGSVALLAAGMGRGGDKTFSDAIHNLQPEAVVNVGIAGALDKKHPAGSTWAVQEWRDPLHPHETTAHSDAALLAKVLRTLKQASIPCKRAIAVTVDEPLYDVNIRDRIRSGSGAHLVEMEGSVWAKIAAEHCVPFTAVRVISDHADRPLPGPNSKAARRAWLAQDDTTTRKSRLSLALIASAAWLRPRKQLRELKEAGDGFSKAVHALDNVAHALLPNHESADAAQR</sequence>
<feature type="domain" description="Nucleoside phosphorylase" evidence="1">
    <location>
        <begin position="13"/>
        <end position="200"/>
    </location>
</feature>
<accession>A0A381YC95</accession>
<dbReference type="EMBL" id="UINC01017880">
    <property type="protein sequence ID" value="SVA74614.1"/>
    <property type="molecule type" value="Genomic_DNA"/>
</dbReference>
<dbReference type="Pfam" id="PF01048">
    <property type="entry name" value="PNP_UDP_1"/>
    <property type="match status" value="1"/>
</dbReference>
<dbReference type="SUPFAM" id="SSF53167">
    <property type="entry name" value="Purine and uridine phosphorylases"/>
    <property type="match status" value="1"/>
</dbReference>